<evidence type="ECO:0008006" key="13">
    <source>
        <dbReference type="Google" id="ProtNLM"/>
    </source>
</evidence>
<keyword evidence="8" id="KW-0472">Membrane</keyword>
<dbReference type="InterPro" id="IPR044538">
    <property type="entry name" value="Vta1-like"/>
</dbReference>
<keyword evidence="6" id="KW-0967">Endosome</keyword>
<feature type="domain" description="Vta1/callose synthase N-terminal" evidence="9">
    <location>
        <begin position="50"/>
        <end position="191"/>
    </location>
</feature>
<evidence type="ECO:0000256" key="1">
    <source>
        <dbReference type="ARBA" id="ARBA00004481"/>
    </source>
</evidence>
<organism evidence="11 12">
    <name type="scientific">Opisthorchis felineus</name>
    <dbReference type="NCBI Taxonomy" id="147828"/>
    <lineage>
        <taxon>Eukaryota</taxon>
        <taxon>Metazoa</taxon>
        <taxon>Spiralia</taxon>
        <taxon>Lophotrochozoa</taxon>
        <taxon>Platyhelminthes</taxon>
        <taxon>Trematoda</taxon>
        <taxon>Digenea</taxon>
        <taxon>Opisthorchiida</taxon>
        <taxon>Opisthorchiata</taxon>
        <taxon>Opisthorchiidae</taxon>
        <taxon>Opisthorchis</taxon>
    </lineage>
</organism>
<evidence type="ECO:0000256" key="3">
    <source>
        <dbReference type="ARBA" id="ARBA00007895"/>
    </source>
</evidence>
<dbReference type="InterPro" id="IPR023175">
    <property type="entry name" value="Vta1/CALS_N_sf"/>
</dbReference>
<dbReference type="Proteomes" id="UP000308267">
    <property type="component" value="Unassembled WGS sequence"/>
</dbReference>
<evidence type="ECO:0000256" key="8">
    <source>
        <dbReference type="ARBA" id="ARBA00023136"/>
    </source>
</evidence>
<feature type="domain" description="Vta1 C-terminal" evidence="10">
    <location>
        <begin position="269"/>
        <end position="299"/>
    </location>
</feature>
<dbReference type="Gene3D" id="1.25.40.270">
    <property type="entry name" value="Vacuolar protein sorting-associated protein vta1"/>
    <property type="match status" value="1"/>
</dbReference>
<dbReference type="STRING" id="147828.A0A4S2LB26"/>
<proteinExistence type="inferred from homology"/>
<dbReference type="OrthoDB" id="391137at2759"/>
<evidence type="ECO:0000256" key="4">
    <source>
        <dbReference type="ARBA" id="ARBA00022448"/>
    </source>
</evidence>
<comment type="similarity">
    <text evidence="3">Belongs to the VTA1 family.</text>
</comment>
<dbReference type="AlphaFoldDB" id="A0A4S2LB26"/>
<keyword evidence="5" id="KW-0963">Cytoplasm</keyword>
<evidence type="ECO:0000259" key="10">
    <source>
        <dbReference type="Pfam" id="PF18097"/>
    </source>
</evidence>
<comment type="caution">
    <text evidence="11">The sequence shown here is derived from an EMBL/GenBank/DDBJ whole genome shotgun (WGS) entry which is preliminary data.</text>
</comment>
<evidence type="ECO:0000313" key="12">
    <source>
        <dbReference type="Proteomes" id="UP000308267"/>
    </source>
</evidence>
<dbReference type="GO" id="GO:0005771">
    <property type="term" value="C:multivesicular body"/>
    <property type="evidence" value="ECO:0007669"/>
    <property type="project" value="TreeGrafter"/>
</dbReference>
<keyword evidence="4" id="KW-0813">Transport</keyword>
<evidence type="ECO:0000256" key="7">
    <source>
        <dbReference type="ARBA" id="ARBA00022927"/>
    </source>
</evidence>
<gene>
    <name evidence="11" type="ORF">CRM22_008625</name>
</gene>
<name>A0A4S2LB26_OPIFE</name>
<keyword evidence="12" id="KW-1185">Reference proteome</keyword>
<evidence type="ECO:0000256" key="6">
    <source>
        <dbReference type="ARBA" id="ARBA00022753"/>
    </source>
</evidence>
<comment type="subcellular location">
    <subcellularLocation>
        <location evidence="2">Cytoplasm</location>
    </subcellularLocation>
    <subcellularLocation>
        <location evidence="1">Endosome membrane</location>
        <topology evidence="1">Peripheral membrane protein</topology>
    </subcellularLocation>
</comment>
<dbReference type="GO" id="GO:0015031">
    <property type="term" value="P:protein transport"/>
    <property type="evidence" value="ECO:0007669"/>
    <property type="project" value="UniProtKB-KW"/>
</dbReference>
<evidence type="ECO:0000313" key="11">
    <source>
        <dbReference type="EMBL" id="TGZ60271.1"/>
    </source>
</evidence>
<dbReference type="Gene3D" id="1.20.5.420">
    <property type="entry name" value="Immunoglobulin FC, subunit C"/>
    <property type="match status" value="1"/>
</dbReference>
<protein>
    <recommendedName>
        <fullName evidence="13">Vta1/callose synthase N-terminal domain-containing protein</fullName>
    </recommendedName>
</protein>
<dbReference type="PANTHER" id="PTHR46009:SF1">
    <property type="entry name" value="VACUOLAR PROTEIN SORTING-ASSOCIATED PROTEIN VTA1 HOMOLOG"/>
    <property type="match status" value="1"/>
</dbReference>
<dbReference type="InterPro" id="IPR041212">
    <property type="entry name" value="Vta1_C"/>
</dbReference>
<dbReference type="InterPro" id="IPR039431">
    <property type="entry name" value="Vta1/CALS_N"/>
</dbReference>
<dbReference type="Pfam" id="PF04652">
    <property type="entry name" value="Vta1"/>
    <property type="match status" value="1"/>
</dbReference>
<dbReference type="GO" id="GO:0010008">
    <property type="term" value="C:endosome membrane"/>
    <property type="evidence" value="ECO:0007669"/>
    <property type="project" value="UniProtKB-SubCell"/>
</dbReference>
<dbReference type="EMBL" id="SJOL01008463">
    <property type="protein sequence ID" value="TGZ60271.1"/>
    <property type="molecule type" value="Genomic_DNA"/>
</dbReference>
<keyword evidence="7" id="KW-0653">Protein transport</keyword>
<evidence type="ECO:0000256" key="5">
    <source>
        <dbReference type="ARBA" id="ARBA00022490"/>
    </source>
</evidence>
<reference evidence="11 12" key="1">
    <citation type="journal article" date="2019" name="BMC Genomics">
        <title>New insights from Opisthorchis felineus genome: update on genomics of the epidemiologically important liver flukes.</title>
        <authorList>
            <person name="Ershov N.I."/>
            <person name="Mordvinov V.A."/>
            <person name="Prokhortchouk E.B."/>
            <person name="Pakharukova M.Y."/>
            <person name="Gunbin K.V."/>
            <person name="Ustyantsev K."/>
            <person name="Genaev M.A."/>
            <person name="Blinov A.G."/>
            <person name="Mazur A."/>
            <person name="Boulygina E."/>
            <person name="Tsygankova S."/>
            <person name="Khrameeva E."/>
            <person name="Chekanov N."/>
            <person name="Fan G."/>
            <person name="Xiao A."/>
            <person name="Zhang H."/>
            <person name="Xu X."/>
            <person name="Yang H."/>
            <person name="Solovyev V."/>
            <person name="Lee S.M."/>
            <person name="Liu X."/>
            <person name="Afonnikov D.A."/>
            <person name="Skryabin K.G."/>
        </authorList>
    </citation>
    <scope>NUCLEOTIDE SEQUENCE [LARGE SCALE GENOMIC DNA]</scope>
    <source>
        <strain evidence="11">AK-0245</strain>
        <tissue evidence="11">Whole organism</tissue>
    </source>
</reference>
<dbReference type="GO" id="GO:0032511">
    <property type="term" value="P:late endosome to vacuole transport via multivesicular body sorting pathway"/>
    <property type="evidence" value="ECO:0007669"/>
    <property type="project" value="InterPro"/>
</dbReference>
<dbReference type="Pfam" id="PF18097">
    <property type="entry name" value="Vta1_C"/>
    <property type="match status" value="1"/>
</dbReference>
<sequence>MTDPDSGAYVYLRQPFQHGAQLYLGSTFPHHHDSLLVTHTDQVPESLKSVVKFLKCAEQHDTRDVVVAYFCRLCAFQKGYALDASSSNSKAFLTKLMCKLEEMKASNAANEAFSSETVGLAHLEEHAIKLFQFAYNRDMNADFTKATVQSFLTAGVLLDVATTLGQPTDELEKMRKYAKWKTLYITNCQKNGEVPIPGPAAASQDPELDLDFDFKIPGGLPTAKTSQAPPVANQPKPVVDPVVPAPSNPDTRSSVDNTNQIGSEVYVAVEKQIRFALSALQYQDKKSVVDNLNKALQLLSS</sequence>
<evidence type="ECO:0000256" key="2">
    <source>
        <dbReference type="ARBA" id="ARBA00004496"/>
    </source>
</evidence>
<evidence type="ECO:0000259" key="9">
    <source>
        <dbReference type="Pfam" id="PF04652"/>
    </source>
</evidence>
<accession>A0A4S2LB26</accession>
<dbReference type="PANTHER" id="PTHR46009">
    <property type="entry name" value="VACUOLAR PROTEIN SORTING-ASSOCIATED PROTEIN VTA1 HOMOLOG"/>
    <property type="match status" value="1"/>
</dbReference>